<dbReference type="Pfam" id="PF08534">
    <property type="entry name" value="Redoxin"/>
    <property type="match status" value="1"/>
</dbReference>
<gene>
    <name evidence="3" type="ORF">EY643_07830</name>
</gene>
<keyword evidence="4" id="KW-1185">Reference proteome</keyword>
<sequence>MIRALLLALICCLGAPVSAAVKSGDEALPLSYPTLPLDGSQTALADLRGKVVYLDFWASWCGPCRLSFPQLEALRQEFGPQGFEVLAVSVDEDVDDALEFLQQVPVSYPIVWDPQGESPASWGILGMPTAYLIGRDGVINRVHQGFRKGDGARLREEIIKLLGESS</sequence>
<dbReference type="KEGG" id="halc:EY643_07830"/>
<dbReference type="GO" id="GO:0016491">
    <property type="term" value="F:oxidoreductase activity"/>
    <property type="evidence" value="ECO:0007669"/>
    <property type="project" value="InterPro"/>
</dbReference>
<protein>
    <submittedName>
        <fullName evidence="3">TlpA family protein disulfide reductase</fullName>
    </submittedName>
</protein>
<organism evidence="3 4">
    <name type="scientific">Halioglobus maricola</name>
    <dbReference type="NCBI Taxonomy" id="2601894"/>
    <lineage>
        <taxon>Bacteria</taxon>
        <taxon>Pseudomonadati</taxon>
        <taxon>Pseudomonadota</taxon>
        <taxon>Gammaproteobacteria</taxon>
        <taxon>Cellvibrionales</taxon>
        <taxon>Halieaceae</taxon>
        <taxon>Halioglobus</taxon>
    </lineage>
</organism>
<dbReference type="CDD" id="cd02966">
    <property type="entry name" value="TlpA_like_family"/>
    <property type="match status" value="1"/>
</dbReference>
<dbReference type="AlphaFoldDB" id="A0A5P9NJZ7"/>
<feature type="signal peptide" evidence="1">
    <location>
        <begin position="1"/>
        <end position="19"/>
    </location>
</feature>
<keyword evidence="1" id="KW-0732">Signal</keyword>
<dbReference type="RefSeq" id="WP_152661671.1">
    <property type="nucleotide sequence ID" value="NZ_CP036422.1"/>
</dbReference>
<dbReference type="PANTHER" id="PTHR42852:SF18">
    <property type="entry name" value="CHROMOSOME UNDETERMINED SCAFFOLD_47, WHOLE GENOME SHOTGUN SEQUENCE"/>
    <property type="match status" value="1"/>
</dbReference>
<proteinExistence type="predicted"/>
<feature type="domain" description="Thioredoxin" evidence="2">
    <location>
        <begin position="21"/>
        <end position="163"/>
    </location>
</feature>
<name>A0A5P9NJZ7_9GAMM</name>
<feature type="chain" id="PRO_5025045627" evidence="1">
    <location>
        <begin position="20"/>
        <end position="166"/>
    </location>
</feature>
<reference evidence="3 4" key="1">
    <citation type="submission" date="2019-02" db="EMBL/GenBank/DDBJ databases">
        <authorList>
            <person name="Li S.-H."/>
        </authorList>
    </citation>
    <scope>NUCLEOTIDE SEQUENCE [LARGE SCALE GENOMIC DNA]</scope>
    <source>
        <strain evidence="3 4">IMCC14385</strain>
    </source>
</reference>
<dbReference type="OrthoDB" id="9799347at2"/>
<dbReference type="PROSITE" id="PS51352">
    <property type="entry name" value="THIOREDOXIN_2"/>
    <property type="match status" value="1"/>
</dbReference>
<evidence type="ECO:0000259" key="2">
    <source>
        <dbReference type="PROSITE" id="PS51352"/>
    </source>
</evidence>
<dbReference type="InterPro" id="IPR050553">
    <property type="entry name" value="Thioredoxin_ResA/DsbE_sf"/>
</dbReference>
<evidence type="ECO:0000313" key="4">
    <source>
        <dbReference type="Proteomes" id="UP000326287"/>
    </source>
</evidence>
<dbReference type="Gene3D" id="3.40.30.10">
    <property type="entry name" value="Glutaredoxin"/>
    <property type="match status" value="1"/>
</dbReference>
<dbReference type="PANTHER" id="PTHR42852">
    <property type="entry name" value="THIOL:DISULFIDE INTERCHANGE PROTEIN DSBE"/>
    <property type="match status" value="1"/>
</dbReference>
<evidence type="ECO:0000313" key="3">
    <source>
        <dbReference type="EMBL" id="QFU75564.1"/>
    </source>
</evidence>
<dbReference type="Proteomes" id="UP000326287">
    <property type="component" value="Chromosome"/>
</dbReference>
<accession>A0A5P9NJZ7</accession>
<dbReference type="InterPro" id="IPR013766">
    <property type="entry name" value="Thioredoxin_domain"/>
</dbReference>
<dbReference type="EMBL" id="CP036422">
    <property type="protein sequence ID" value="QFU75564.1"/>
    <property type="molecule type" value="Genomic_DNA"/>
</dbReference>
<dbReference type="SUPFAM" id="SSF52833">
    <property type="entry name" value="Thioredoxin-like"/>
    <property type="match status" value="1"/>
</dbReference>
<evidence type="ECO:0000256" key="1">
    <source>
        <dbReference type="SAM" id="SignalP"/>
    </source>
</evidence>
<dbReference type="InterPro" id="IPR013740">
    <property type="entry name" value="Redoxin"/>
</dbReference>
<dbReference type="InterPro" id="IPR036249">
    <property type="entry name" value="Thioredoxin-like_sf"/>
</dbReference>